<keyword evidence="1" id="KW-0175">Coiled coil</keyword>
<dbReference type="Proteomes" id="UP001642409">
    <property type="component" value="Unassembled WGS sequence"/>
</dbReference>
<sequence length="1046" mass="113211">MIQSMSRISLIQTILQQRFQSQQSSGIINLIKNAIETFQISQCKIIGTNLITSSNNGYIASSIQTLTKLQLDELLVCVNNTLKIGVNSISIVQNNLETQKCDVCSLGSVVYGLCLDTLLYGQVENQLLQCVFPFYFNESVCICSDGYILNQSVCIGIIQIISTLSNELQSMDVTNQNQLRVMQQTIVDTQNQQSTLTQNVSILSATMLTLSQQFSQSLSNTQTQLQHEIDQNFNTLDARIFQNASMMKQALQNSAIYLEQTIIQNHSVSENNLQQNTTVLDLRIYNNISQLNAELKQQIKQLQEQLGSSSCTGQNNQVNVTNQSNLLQFMCSSIEYNFTTFDISSVTHPISSFNFTPGFVFFSQNTHNAFIDVQQISSEFTLFRYQYAFTNIKIQLGNLVFENSGSILTSSSATIINQMKILQKDGTSLSVNAPTSLCILQVSSTLTNITNLLINISFISSSSGSIHLVSNLQGNMNICGYQIFGSYYSKNQISLGITVANTSQIYINNTIFTLAVYSVGNQSSYLVYLINNSNIQISHIQISLGEETNFNIFSVISSSSSNFIQFGGLISVQKATVTSIQDITLNLFTKLQSQYVYNSGQFIGCTLGTSNQINIKSLCYNENIQSLNSQLSWFGIIGYIEGFIFFSNSSISFIASLNSSNIMALGLIGYIANSQNSTLTDIQITMNQSGNLNTVRNSSIVVGLQFSSNWTAQNIQIDNSSINANSTCGVLTSYSNANITIIQISVFNVCLSANGYNIGIGIIGIAFKPIYVQNAIVNATKFSSVSVSGFNCMGTIIGFTNISFNAENIQILNNSQASVSGVVDNCYAAGIIGDVYGYSQVSNSQVLYSNFSASSGKKVYAGGILGGSINVSIIQNSIVQYTNVTANLNSGYASCAGGITGYTQSSVVNGSITEKCVIDAFATGPGRGAFAGGLVGWVESNPQDTSQVINSSTIFANISTMGSNVNPTDSYTAGLVGYQNSSVIIKTSKVSNIRLSSVSAFNGIQLGYLNSGSLTTSSSYSDGNNIINGVTIQNCGLFINNSQRGC</sequence>
<gene>
    <name evidence="3" type="ORF">HINF_LOCUS53204</name>
    <name evidence="2" type="ORF">HINF_LOCUS900</name>
</gene>
<evidence type="ECO:0000313" key="3">
    <source>
        <dbReference type="EMBL" id="CAL6067818.1"/>
    </source>
</evidence>
<protein>
    <submittedName>
        <fullName evidence="3">Hypothetical_protein</fullName>
    </submittedName>
</protein>
<dbReference type="AlphaFoldDB" id="A0AA86TB31"/>
<evidence type="ECO:0000313" key="2">
    <source>
        <dbReference type="EMBL" id="CAI9913255.1"/>
    </source>
</evidence>
<accession>A0AA86TB31</accession>
<evidence type="ECO:0000256" key="1">
    <source>
        <dbReference type="SAM" id="Coils"/>
    </source>
</evidence>
<evidence type="ECO:0000313" key="4">
    <source>
        <dbReference type="Proteomes" id="UP001642409"/>
    </source>
</evidence>
<reference evidence="3 4" key="2">
    <citation type="submission" date="2024-07" db="EMBL/GenBank/DDBJ databases">
        <authorList>
            <person name="Akdeniz Z."/>
        </authorList>
    </citation>
    <scope>NUCLEOTIDE SEQUENCE [LARGE SCALE GENOMIC DNA]</scope>
</reference>
<dbReference type="EMBL" id="CATOUU010000022">
    <property type="protein sequence ID" value="CAI9913255.1"/>
    <property type="molecule type" value="Genomic_DNA"/>
</dbReference>
<name>A0AA86TB31_9EUKA</name>
<proteinExistence type="predicted"/>
<dbReference type="EMBL" id="CAXDID020000270">
    <property type="protein sequence ID" value="CAL6067818.1"/>
    <property type="molecule type" value="Genomic_DNA"/>
</dbReference>
<keyword evidence="4" id="KW-1185">Reference proteome</keyword>
<organism evidence="2">
    <name type="scientific">Hexamita inflata</name>
    <dbReference type="NCBI Taxonomy" id="28002"/>
    <lineage>
        <taxon>Eukaryota</taxon>
        <taxon>Metamonada</taxon>
        <taxon>Diplomonadida</taxon>
        <taxon>Hexamitidae</taxon>
        <taxon>Hexamitinae</taxon>
        <taxon>Hexamita</taxon>
    </lineage>
</organism>
<feature type="coiled-coil region" evidence="1">
    <location>
        <begin position="285"/>
        <end position="312"/>
    </location>
</feature>
<comment type="caution">
    <text evidence="2">The sequence shown here is derived from an EMBL/GenBank/DDBJ whole genome shotgun (WGS) entry which is preliminary data.</text>
</comment>
<reference evidence="2" key="1">
    <citation type="submission" date="2023-06" db="EMBL/GenBank/DDBJ databases">
        <authorList>
            <person name="Kurt Z."/>
        </authorList>
    </citation>
    <scope>NUCLEOTIDE SEQUENCE</scope>
</reference>